<accession>F4KR39</accession>
<dbReference type="InterPro" id="IPR015422">
    <property type="entry name" value="PyrdxlP-dep_Trfase_small"/>
</dbReference>
<dbReference type="NCBIfam" id="NF004856">
    <property type="entry name" value="PRK06209.1"/>
    <property type="match status" value="1"/>
</dbReference>
<reference key="2">
    <citation type="submission" date="2011-04" db="EMBL/GenBank/DDBJ databases">
        <title>Complete sequence of chromosome of Haliscomenobacter hydrossis DSM 1100.</title>
        <authorList>
            <consortium name="US DOE Joint Genome Institute (JGI-PGF)"/>
            <person name="Lucas S."/>
            <person name="Han J."/>
            <person name="Lapidus A."/>
            <person name="Bruce D."/>
            <person name="Goodwin L."/>
            <person name="Pitluck S."/>
            <person name="Peters L."/>
            <person name="Kyrpides N."/>
            <person name="Mavromatis K."/>
            <person name="Ivanova N."/>
            <person name="Ovchinnikova G."/>
            <person name="Pagani I."/>
            <person name="Daligault H."/>
            <person name="Detter J.C."/>
            <person name="Han C."/>
            <person name="Land M."/>
            <person name="Hauser L."/>
            <person name="Markowitz V."/>
            <person name="Cheng J.-F."/>
            <person name="Hugenholtz P."/>
            <person name="Woyke T."/>
            <person name="Wu D."/>
            <person name="Verbarg S."/>
            <person name="Frueling A."/>
            <person name="Brambilla E."/>
            <person name="Klenk H.-P."/>
            <person name="Eisen J.A."/>
        </authorList>
    </citation>
    <scope>NUCLEOTIDE SEQUENCE</scope>
    <source>
        <strain>DSM 1100</strain>
    </source>
</reference>
<dbReference type="AlphaFoldDB" id="F4KR39"/>
<dbReference type="Gene3D" id="3.40.640.10">
    <property type="entry name" value="Type I PLP-dependent aspartate aminotransferase-like (Major domain)"/>
    <property type="match status" value="1"/>
</dbReference>
<evidence type="ECO:0000313" key="5">
    <source>
        <dbReference type="Proteomes" id="UP000008461"/>
    </source>
</evidence>
<dbReference type="InterPro" id="IPR015424">
    <property type="entry name" value="PyrdxlP-dep_Trfase"/>
</dbReference>
<dbReference type="SUPFAM" id="SSF53383">
    <property type="entry name" value="PLP-dependent transferases"/>
    <property type="match status" value="1"/>
</dbReference>
<keyword evidence="4" id="KW-0413">Isomerase</keyword>
<dbReference type="InterPro" id="IPR015421">
    <property type="entry name" value="PyrdxlP-dep_Trfase_major"/>
</dbReference>
<dbReference type="EMBL" id="CP002691">
    <property type="protein sequence ID" value="AEE53277.1"/>
    <property type="molecule type" value="Genomic_DNA"/>
</dbReference>
<keyword evidence="2 3" id="KW-0663">Pyridoxal phosphate</keyword>
<dbReference type="GO" id="GO:0008483">
    <property type="term" value="F:transaminase activity"/>
    <property type="evidence" value="ECO:0007669"/>
    <property type="project" value="InterPro"/>
</dbReference>
<name>F4KR39_HALH1</name>
<dbReference type="PANTHER" id="PTHR43713">
    <property type="entry name" value="GLUTAMATE-1-SEMIALDEHYDE 2,1-AMINOMUTASE"/>
    <property type="match status" value="1"/>
</dbReference>
<evidence type="ECO:0000256" key="2">
    <source>
        <dbReference type="ARBA" id="ARBA00022898"/>
    </source>
</evidence>
<sequence>MGIVIAPALNPHTMEHNNFSKSLEFKKRMHQLIPGGCHTYAKGDDQFPEFYPPYLTRGEGCRVWDVDGNEYIEYGMGLRAVALGHGYPAVVTAACQQMWKGINFARPATIELEAAETFLNVVPGAEMVKFAKNGSDATTAAIKLARAYTGRDMVAICADHPFFSVDDWFIGSTAVNAGIPQCVQDLTVGFKFNDLESVESLFERYPDQIACLIMEVEKNDPVDLHFLRAVQERCKTKGTLFILDEMITGFRWHIGGAQTLYNIVPDLSTFGKAMGNGFAISALAGKREIMELGGLYHDQERVFLLSTTHGAENHALAAFIAVVKEYKEKDIIGHLQTQGERLRVGLEQSIRTHGLQDYVGIHGFPVCLVYSTKNQLKQASQAFRTLLLQELIKRGVIAPSLVLSYAHKAADIDQTVAIFHDALEIYRRAIDEGIDKYLEGETVQPVYRKRNQQSAFSYTPPGVGYNWLKHICPWP</sequence>
<protein>
    <submittedName>
        <fullName evidence="4">Glutamate-1-semialdehyde 2,1-aminomutase</fullName>
        <ecNumber evidence="4">5.4.3.8</ecNumber>
    </submittedName>
</protein>
<dbReference type="InterPro" id="IPR005814">
    <property type="entry name" value="Aminotrans_3"/>
</dbReference>
<dbReference type="eggNOG" id="COG0001">
    <property type="taxonomic scope" value="Bacteria"/>
</dbReference>
<dbReference type="Proteomes" id="UP000008461">
    <property type="component" value="Chromosome"/>
</dbReference>
<dbReference type="HOGENOM" id="CLU_016922_1_4_10"/>
<dbReference type="Pfam" id="PF00202">
    <property type="entry name" value="Aminotran_3"/>
    <property type="match status" value="1"/>
</dbReference>
<comment type="similarity">
    <text evidence="3">Belongs to the class-III pyridoxal-phosphate-dependent aminotransferase family.</text>
</comment>
<reference evidence="4 5" key="1">
    <citation type="journal article" date="2011" name="Stand. Genomic Sci.">
        <title>Complete genome sequence of Haliscomenobacter hydrossis type strain (O).</title>
        <authorList>
            <consortium name="US DOE Joint Genome Institute (JGI-PGF)"/>
            <person name="Daligault H."/>
            <person name="Lapidus A."/>
            <person name="Zeytun A."/>
            <person name="Nolan M."/>
            <person name="Lucas S."/>
            <person name="Del Rio T.G."/>
            <person name="Tice H."/>
            <person name="Cheng J.F."/>
            <person name="Tapia R."/>
            <person name="Han C."/>
            <person name="Goodwin L."/>
            <person name="Pitluck S."/>
            <person name="Liolios K."/>
            <person name="Pagani I."/>
            <person name="Ivanova N."/>
            <person name="Huntemann M."/>
            <person name="Mavromatis K."/>
            <person name="Mikhailova N."/>
            <person name="Pati A."/>
            <person name="Chen A."/>
            <person name="Palaniappan K."/>
            <person name="Land M."/>
            <person name="Hauser L."/>
            <person name="Brambilla E.M."/>
            <person name="Rohde M."/>
            <person name="Verbarg S."/>
            <person name="Goker M."/>
            <person name="Bristow J."/>
            <person name="Eisen J.A."/>
            <person name="Markowitz V."/>
            <person name="Hugenholtz P."/>
            <person name="Kyrpides N.C."/>
            <person name="Klenk H.P."/>
            <person name="Woyke T."/>
        </authorList>
    </citation>
    <scope>NUCLEOTIDE SEQUENCE [LARGE SCALE GENOMIC DNA]</scope>
    <source>
        <strain evidence="5">ATCC 27775 / DSM 1100 / LMG 10767 / O</strain>
    </source>
</reference>
<dbReference type="GO" id="GO:0042286">
    <property type="term" value="F:glutamate-1-semialdehyde 2,1-aminomutase activity"/>
    <property type="evidence" value="ECO:0007669"/>
    <property type="project" value="UniProtKB-EC"/>
</dbReference>
<organism evidence="4 5">
    <name type="scientific">Haliscomenobacter hydrossis (strain ATCC 27775 / DSM 1100 / LMG 10767 / O)</name>
    <dbReference type="NCBI Taxonomy" id="760192"/>
    <lineage>
        <taxon>Bacteria</taxon>
        <taxon>Pseudomonadati</taxon>
        <taxon>Bacteroidota</taxon>
        <taxon>Saprospiria</taxon>
        <taxon>Saprospirales</taxon>
        <taxon>Haliscomenobacteraceae</taxon>
        <taxon>Haliscomenobacter</taxon>
    </lineage>
</organism>
<dbReference type="KEGG" id="hhy:Halhy_5452"/>
<dbReference type="Gene3D" id="3.90.1150.10">
    <property type="entry name" value="Aspartate Aminotransferase, domain 1"/>
    <property type="match status" value="1"/>
</dbReference>
<dbReference type="GO" id="GO:0030170">
    <property type="term" value="F:pyridoxal phosphate binding"/>
    <property type="evidence" value="ECO:0007669"/>
    <property type="project" value="InterPro"/>
</dbReference>
<dbReference type="EC" id="5.4.3.8" evidence="4"/>
<proteinExistence type="inferred from homology"/>
<comment type="cofactor">
    <cofactor evidence="1">
        <name>pyridoxal 5'-phosphate</name>
        <dbReference type="ChEBI" id="CHEBI:597326"/>
    </cofactor>
</comment>
<gene>
    <name evidence="4" type="ordered locus">Halhy_5452</name>
</gene>
<dbReference type="PANTHER" id="PTHR43713:SF3">
    <property type="entry name" value="GLUTAMATE-1-SEMIALDEHYDE 2,1-AMINOMUTASE 1, CHLOROPLASTIC-RELATED"/>
    <property type="match status" value="1"/>
</dbReference>
<keyword evidence="5" id="KW-1185">Reference proteome</keyword>
<evidence type="ECO:0000256" key="1">
    <source>
        <dbReference type="ARBA" id="ARBA00001933"/>
    </source>
</evidence>
<dbReference type="STRING" id="760192.Halhy_5452"/>
<evidence type="ECO:0000256" key="3">
    <source>
        <dbReference type="RuleBase" id="RU003560"/>
    </source>
</evidence>
<evidence type="ECO:0000313" key="4">
    <source>
        <dbReference type="EMBL" id="AEE53277.1"/>
    </source>
</evidence>